<evidence type="ECO:0000256" key="11">
    <source>
        <dbReference type="ARBA" id="ARBA00023012"/>
    </source>
</evidence>
<feature type="transmembrane region" description="Helical" evidence="13">
    <location>
        <begin position="9"/>
        <end position="30"/>
    </location>
</feature>
<dbReference type="PANTHER" id="PTHR45436:SF14">
    <property type="entry name" value="SENSOR PROTEIN QSEC"/>
    <property type="match status" value="1"/>
</dbReference>
<protein>
    <recommendedName>
        <fullName evidence="3">histidine kinase</fullName>
        <ecNumber evidence="3">2.7.13.3</ecNumber>
    </recommendedName>
</protein>
<evidence type="ECO:0000256" key="5">
    <source>
        <dbReference type="ARBA" id="ARBA00022679"/>
    </source>
</evidence>
<evidence type="ECO:0000256" key="10">
    <source>
        <dbReference type="ARBA" id="ARBA00022989"/>
    </source>
</evidence>
<dbReference type="SUPFAM" id="SSF47384">
    <property type="entry name" value="Homodimeric domain of signal transducing histidine kinase"/>
    <property type="match status" value="1"/>
</dbReference>
<organism evidence="15 16">
    <name type="scientific">Exilibacterium tricleocarpae</name>
    <dbReference type="NCBI Taxonomy" id="2591008"/>
    <lineage>
        <taxon>Bacteria</taxon>
        <taxon>Pseudomonadati</taxon>
        <taxon>Pseudomonadota</taxon>
        <taxon>Gammaproteobacteria</taxon>
        <taxon>Cellvibrionales</taxon>
        <taxon>Cellvibrionaceae</taxon>
        <taxon>Exilibacterium</taxon>
    </lineage>
</organism>
<sequence length="441" mass="49300">MNSIRQRLYVYLTVSLFLVWLVLLVSAIVVSRHFVIQQFDARLKETSGQVRILSREIIDVLQYTRFGGPDDITHELVNPTPMQIYRHGILVIQSRGAPSFPFPAGTGFKDVVIDGEQWRALYEYDSDYDTWVINGQRLSELHEPLYTFVFEIIWPIFVALPVVFLCIYVSVRSGTALFKNVTQEIQSRAHDKLDLIATDTVPLEIKPLIVALNDLLVRLDSALTSERRFTDNAAHELRTPLAALKTEVQVARRGARSEETVEMLDRILVRVKSAAHLVTQLLDLSRVNPNAVESRFHRTNLQHIVIDVLSEMADCALDRNIDLSIGDDGHHFIVGQDGLLSVLVRNLVDNAIKYTPSGGRVSVQVADCDDGVALVVADSGPGISDEVRESIYDPFFRGPKTQVAGSGLGMSIVKRIADLHKATVTLTNLKSSEGFEVRIIF</sequence>
<dbReference type="PROSITE" id="PS50109">
    <property type="entry name" value="HIS_KIN"/>
    <property type="match status" value="1"/>
</dbReference>
<dbReference type="EMBL" id="VHSG01000013">
    <property type="protein sequence ID" value="TQV78171.1"/>
    <property type="molecule type" value="Genomic_DNA"/>
</dbReference>
<keyword evidence="16" id="KW-1185">Reference proteome</keyword>
<dbReference type="Proteomes" id="UP000319732">
    <property type="component" value="Unassembled WGS sequence"/>
</dbReference>
<dbReference type="GO" id="GO:0005524">
    <property type="term" value="F:ATP binding"/>
    <property type="evidence" value="ECO:0007669"/>
    <property type="project" value="UniProtKB-KW"/>
</dbReference>
<keyword evidence="9" id="KW-0067">ATP-binding</keyword>
<gene>
    <name evidence="15" type="ORF">FKG94_13960</name>
</gene>
<reference evidence="15 16" key="1">
    <citation type="submission" date="2019-06" db="EMBL/GenBank/DDBJ databases">
        <title>Whole genome sequence for Cellvibrionaceae sp. R142.</title>
        <authorList>
            <person name="Wang G."/>
        </authorList>
    </citation>
    <scope>NUCLEOTIDE SEQUENCE [LARGE SCALE GENOMIC DNA]</scope>
    <source>
        <strain evidence="15 16">R142</strain>
    </source>
</reference>
<keyword evidence="6 13" id="KW-0812">Transmembrane</keyword>
<feature type="transmembrane region" description="Helical" evidence="13">
    <location>
        <begin position="152"/>
        <end position="171"/>
    </location>
</feature>
<evidence type="ECO:0000313" key="15">
    <source>
        <dbReference type="EMBL" id="TQV78171.1"/>
    </source>
</evidence>
<dbReference type="InterPro" id="IPR003661">
    <property type="entry name" value="HisK_dim/P_dom"/>
</dbReference>
<dbReference type="Gene3D" id="1.10.287.130">
    <property type="match status" value="1"/>
</dbReference>
<evidence type="ECO:0000313" key="16">
    <source>
        <dbReference type="Proteomes" id="UP000319732"/>
    </source>
</evidence>
<dbReference type="InterPro" id="IPR004358">
    <property type="entry name" value="Sig_transdc_His_kin-like_C"/>
</dbReference>
<evidence type="ECO:0000256" key="1">
    <source>
        <dbReference type="ARBA" id="ARBA00000085"/>
    </source>
</evidence>
<keyword evidence="4" id="KW-0597">Phosphoprotein</keyword>
<evidence type="ECO:0000256" key="13">
    <source>
        <dbReference type="SAM" id="Phobius"/>
    </source>
</evidence>
<dbReference type="RefSeq" id="WP_142904951.1">
    <property type="nucleotide sequence ID" value="NZ_ML660094.1"/>
</dbReference>
<dbReference type="AlphaFoldDB" id="A0A545TLZ5"/>
<evidence type="ECO:0000256" key="9">
    <source>
        <dbReference type="ARBA" id="ARBA00022840"/>
    </source>
</evidence>
<keyword evidence="8" id="KW-0418">Kinase</keyword>
<evidence type="ECO:0000256" key="8">
    <source>
        <dbReference type="ARBA" id="ARBA00022777"/>
    </source>
</evidence>
<keyword evidence="11" id="KW-0902">Two-component regulatory system</keyword>
<dbReference type="OrthoDB" id="9809766at2"/>
<dbReference type="Pfam" id="PF00512">
    <property type="entry name" value="HisKA"/>
    <property type="match status" value="1"/>
</dbReference>
<accession>A0A545TLZ5</accession>
<dbReference type="Pfam" id="PF02518">
    <property type="entry name" value="HATPase_c"/>
    <property type="match status" value="1"/>
</dbReference>
<comment type="subcellular location">
    <subcellularLocation>
        <location evidence="2">Membrane</location>
        <topology evidence="2">Multi-pass membrane protein</topology>
    </subcellularLocation>
</comment>
<evidence type="ECO:0000256" key="6">
    <source>
        <dbReference type="ARBA" id="ARBA00022692"/>
    </source>
</evidence>
<evidence type="ECO:0000256" key="12">
    <source>
        <dbReference type="ARBA" id="ARBA00023136"/>
    </source>
</evidence>
<keyword evidence="7" id="KW-0547">Nucleotide-binding</keyword>
<evidence type="ECO:0000256" key="4">
    <source>
        <dbReference type="ARBA" id="ARBA00022553"/>
    </source>
</evidence>
<keyword evidence="12 13" id="KW-0472">Membrane</keyword>
<feature type="domain" description="Histidine kinase" evidence="14">
    <location>
        <begin position="232"/>
        <end position="441"/>
    </location>
</feature>
<dbReference type="PANTHER" id="PTHR45436">
    <property type="entry name" value="SENSOR HISTIDINE KINASE YKOH"/>
    <property type="match status" value="1"/>
</dbReference>
<evidence type="ECO:0000256" key="7">
    <source>
        <dbReference type="ARBA" id="ARBA00022741"/>
    </source>
</evidence>
<keyword evidence="10 13" id="KW-1133">Transmembrane helix</keyword>
<dbReference type="GO" id="GO:0000155">
    <property type="term" value="F:phosphorelay sensor kinase activity"/>
    <property type="evidence" value="ECO:0007669"/>
    <property type="project" value="InterPro"/>
</dbReference>
<dbReference type="SUPFAM" id="SSF55874">
    <property type="entry name" value="ATPase domain of HSP90 chaperone/DNA topoisomerase II/histidine kinase"/>
    <property type="match status" value="1"/>
</dbReference>
<evidence type="ECO:0000259" key="14">
    <source>
        <dbReference type="PROSITE" id="PS50109"/>
    </source>
</evidence>
<dbReference type="InterPro" id="IPR003594">
    <property type="entry name" value="HATPase_dom"/>
</dbReference>
<dbReference type="InterPro" id="IPR036890">
    <property type="entry name" value="HATPase_C_sf"/>
</dbReference>
<dbReference type="SMART" id="SM00387">
    <property type="entry name" value="HATPase_c"/>
    <property type="match status" value="1"/>
</dbReference>
<dbReference type="GO" id="GO:0005886">
    <property type="term" value="C:plasma membrane"/>
    <property type="evidence" value="ECO:0007669"/>
    <property type="project" value="TreeGrafter"/>
</dbReference>
<keyword evidence="5" id="KW-0808">Transferase</keyword>
<dbReference type="InterPro" id="IPR050428">
    <property type="entry name" value="TCS_sensor_his_kinase"/>
</dbReference>
<comment type="caution">
    <text evidence="15">The sequence shown here is derived from an EMBL/GenBank/DDBJ whole genome shotgun (WGS) entry which is preliminary data.</text>
</comment>
<dbReference type="PRINTS" id="PR00344">
    <property type="entry name" value="BCTRLSENSOR"/>
</dbReference>
<dbReference type="EC" id="2.7.13.3" evidence="3"/>
<dbReference type="InterPro" id="IPR005467">
    <property type="entry name" value="His_kinase_dom"/>
</dbReference>
<comment type="catalytic activity">
    <reaction evidence="1">
        <text>ATP + protein L-histidine = ADP + protein N-phospho-L-histidine.</text>
        <dbReference type="EC" id="2.7.13.3"/>
    </reaction>
</comment>
<evidence type="ECO:0000256" key="2">
    <source>
        <dbReference type="ARBA" id="ARBA00004141"/>
    </source>
</evidence>
<dbReference type="Gene3D" id="3.30.565.10">
    <property type="entry name" value="Histidine kinase-like ATPase, C-terminal domain"/>
    <property type="match status" value="1"/>
</dbReference>
<name>A0A545TLZ5_9GAMM</name>
<proteinExistence type="predicted"/>
<dbReference type="CDD" id="cd00082">
    <property type="entry name" value="HisKA"/>
    <property type="match status" value="1"/>
</dbReference>
<dbReference type="SMART" id="SM00388">
    <property type="entry name" value="HisKA"/>
    <property type="match status" value="1"/>
</dbReference>
<evidence type="ECO:0000256" key="3">
    <source>
        <dbReference type="ARBA" id="ARBA00012438"/>
    </source>
</evidence>
<dbReference type="InterPro" id="IPR036097">
    <property type="entry name" value="HisK_dim/P_sf"/>
</dbReference>